<evidence type="ECO:0000313" key="2">
    <source>
        <dbReference type="EMBL" id="ORX51828.1"/>
    </source>
</evidence>
<evidence type="ECO:0000256" key="1">
    <source>
        <dbReference type="SAM" id="MobiDB-lite"/>
    </source>
</evidence>
<evidence type="ECO:0000313" key="3">
    <source>
        <dbReference type="Proteomes" id="UP000193719"/>
    </source>
</evidence>
<feature type="compositionally biased region" description="Basic and acidic residues" evidence="1">
    <location>
        <begin position="29"/>
        <end position="47"/>
    </location>
</feature>
<name>A0A1Y1VCJ5_9FUNG</name>
<comment type="caution">
    <text evidence="2">The sequence shown here is derived from an EMBL/GenBank/DDBJ whole genome shotgun (WGS) entry which is preliminary data.</text>
</comment>
<dbReference type="AlphaFoldDB" id="A0A1Y1VCJ5"/>
<dbReference type="EMBL" id="MCFH01000017">
    <property type="protein sequence ID" value="ORX51828.1"/>
    <property type="molecule type" value="Genomic_DNA"/>
</dbReference>
<gene>
    <name evidence="2" type="ORF">BCR36DRAFT_369736</name>
</gene>
<dbReference type="Proteomes" id="UP000193719">
    <property type="component" value="Unassembled WGS sequence"/>
</dbReference>
<feature type="compositionally biased region" description="Basic and acidic residues" evidence="1">
    <location>
        <begin position="1"/>
        <end position="13"/>
    </location>
</feature>
<keyword evidence="3" id="KW-1185">Reference proteome</keyword>
<proteinExistence type="predicted"/>
<feature type="compositionally biased region" description="Polar residues" evidence="1">
    <location>
        <begin position="15"/>
        <end position="25"/>
    </location>
</feature>
<protein>
    <submittedName>
        <fullName evidence="2">Uncharacterized protein</fullName>
    </submittedName>
</protein>
<feature type="region of interest" description="Disordered" evidence="1">
    <location>
        <begin position="1"/>
        <end position="48"/>
    </location>
</feature>
<organism evidence="2 3">
    <name type="scientific">Piromyces finnis</name>
    <dbReference type="NCBI Taxonomy" id="1754191"/>
    <lineage>
        <taxon>Eukaryota</taxon>
        <taxon>Fungi</taxon>
        <taxon>Fungi incertae sedis</taxon>
        <taxon>Chytridiomycota</taxon>
        <taxon>Chytridiomycota incertae sedis</taxon>
        <taxon>Neocallimastigomycetes</taxon>
        <taxon>Neocallimastigales</taxon>
        <taxon>Neocallimastigaceae</taxon>
        <taxon>Piromyces</taxon>
    </lineage>
</organism>
<reference evidence="2 3" key="1">
    <citation type="submission" date="2016-08" db="EMBL/GenBank/DDBJ databases">
        <title>Genomes of anaerobic fungi encode conserved fungal cellulosomes for biomass hydrolysis.</title>
        <authorList>
            <consortium name="DOE Joint Genome Institute"/>
            <person name="Haitjema C.H."/>
            <person name="Gilmore S.P."/>
            <person name="Henske J.K."/>
            <person name="Solomon K.V."/>
            <person name="De Groot R."/>
            <person name="Kuo A."/>
            <person name="Mondo S.J."/>
            <person name="Salamov A.A."/>
            <person name="Labutti K."/>
            <person name="Zhao Z."/>
            <person name="Chiniquy J."/>
            <person name="Barry K."/>
            <person name="Brewer H.M."/>
            <person name="Purvine S.O."/>
            <person name="Wright A.T."/>
            <person name="Boxma B."/>
            <person name="Van Alen T."/>
            <person name="Hackstein J.H."/>
            <person name="Baker S.E."/>
            <person name="Grigoriev I.V."/>
            <person name="O'Malley M.A."/>
        </authorList>
    </citation>
    <scope>NUCLEOTIDE SEQUENCE [LARGE SCALE GENOMIC DNA]</scope>
    <source>
        <strain evidence="3">finn</strain>
    </source>
</reference>
<accession>A0A1Y1VCJ5</accession>
<reference evidence="2 3" key="2">
    <citation type="submission" date="2016-08" db="EMBL/GenBank/DDBJ databases">
        <title>Pervasive Adenine N6-methylation of Active Genes in Fungi.</title>
        <authorList>
            <consortium name="DOE Joint Genome Institute"/>
            <person name="Mondo S.J."/>
            <person name="Dannebaum R.O."/>
            <person name="Kuo R.C."/>
            <person name="Labutti K."/>
            <person name="Haridas S."/>
            <person name="Kuo A."/>
            <person name="Salamov A."/>
            <person name="Ahrendt S.R."/>
            <person name="Lipzen A."/>
            <person name="Sullivan W."/>
            <person name="Andreopoulos W.B."/>
            <person name="Clum A."/>
            <person name="Lindquist E."/>
            <person name="Daum C."/>
            <person name="Ramamoorthy G.K."/>
            <person name="Gryganskyi A."/>
            <person name="Culley D."/>
            <person name="Magnuson J.K."/>
            <person name="James T.Y."/>
            <person name="O'Malley M.A."/>
            <person name="Stajich J.E."/>
            <person name="Spatafora J.W."/>
            <person name="Visel A."/>
            <person name="Grigoriev I.V."/>
        </authorList>
    </citation>
    <scope>NUCLEOTIDE SEQUENCE [LARGE SCALE GENOMIC DNA]</scope>
    <source>
        <strain evidence="3">finn</strain>
    </source>
</reference>
<sequence length="133" mass="14859">MKIGNREPNEPENKGTISPQQNLGGTRTPDAKPIDGEVPHERTERRCKNQSCKLCYPTDKTTPESNKGSEISFDPVTNYLEQLPEEHVQPTLDTEIKNTYGGSGPILSYNENNSGANVLLATDNIYKELKKRK</sequence>